<accession>A0A9P4IL43</accession>
<feature type="chain" id="PRO_5040450590" evidence="1">
    <location>
        <begin position="18"/>
        <end position="402"/>
    </location>
</feature>
<evidence type="ECO:0000256" key="1">
    <source>
        <dbReference type="SAM" id="SignalP"/>
    </source>
</evidence>
<reference evidence="2" key="1">
    <citation type="journal article" date="2020" name="Stud. Mycol.">
        <title>101 Dothideomycetes genomes: a test case for predicting lifestyles and emergence of pathogens.</title>
        <authorList>
            <person name="Haridas S."/>
            <person name="Albert R."/>
            <person name="Binder M."/>
            <person name="Bloem J."/>
            <person name="Labutti K."/>
            <person name="Salamov A."/>
            <person name="Andreopoulos B."/>
            <person name="Baker S."/>
            <person name="Barry K."/>
            <person name="Bills G."/>
            <person name="Bluhm B."/>
            <person name="Cannon C."/>
            <person name="Castanera R."/>
            <person name="Culley D."/>
            <person name="Daum C."/>
            <person name="Ezra D."/>
            <person name="Gonzalez J."/>
            <person name="Henrissat B."/>
            <person name="Kuo A."/>
            <person name="Liang C."/>
            <person name="Lipzen A."/>
            <person name="Lutzoni F."/>
            <person name="Magnuson J."/>
            <person name="Mondo S."/>
            <person name="Nolan M."/>
            <person name="Ohm R."/>
            <person name="Pangilinan J."/>
            <person name="Park H.-J."/>
            <person name="Ramirez L."/>
            <person name="Alfaro M."/>
            <person name="Sun H."/>
            <person name="Tritt A."/>
            <person name="Yoshinaga Y."/>
            <person name="Zwiers L.-H."/>
            <person name="Turgeon B."/>
            <person name="Goodwin S."/>
            <person name="Spatafora J."/>
            <person name="Crous P."/>
            <person name="Grigoriev I."/>
        </authorList>
    </citation>
    <scope>NUCLEOTIDE SEQUENCE</scope>
    <source>
        <strain evidence="2">CBS 133067</strain>
    </source>
</reference>
<comment type="caution">
    <text evidence="2">The sequence shown here is derived from an EMBL/GenBank/DDBJ whole genome shotgun (WGS) entry which is preliminary data.</text>
</comment>
<name>A0A9P4IL43_9PEZI</name>
<sequence>MLFTTHLLFLFIQFAYGQYPPPQINDSQVGIDTGYHGPLESCSCAEDRPRIKWITFGTNTSYAQDGGDTFYSTWGPDWDTWFTIDDSAGIKASCSPNGSNIIINKARGPSVADLRPATVNCLQKEWGLHGDDMGHGDDGSWKTTGLSWLDDVLYLWVSRNFAPAAGNNSLRQTAQNSCLLKSLNYGVTFQGPDDEECYTNPTFPGRLFGTPSFIQYGRNGEAGPHGSDKYAYAISNDGSWDNGDSIQLGRVPRERIANLSSKDWEFFNGSPSEVSWTRNLSDAKPLLYSQNQLSSTAAIYNPYLEEYILNEWYFPNRTGYGVYPQALYPTVWTWYASRKPWGPYRVVSNTSWPNAAWYNPSVLNKFWGFDGKSGTVITSGHAYLNHSSQVLSTIPFEIETFW</sequence>
<proteinExistence type="predicted"/>
<dbReference type="AlphaFoldDB" id="A0A9P4IL43"/>
<feature type="signal peptide" evidence="1">
    <location>
        <begin position="1"/>
        <end position="17"/>
    </location>
</feature>
<dbReference type="Proteomes" id="UP000799772">
    <property type="component" value="Unassembled WGS sequence"/>
</dbReference>
<keyword evidence="1" id="KW-0732">Signal</keyword>
<dbReference type="OrthoDB" id="10308595at2759"/>
<evidence type="ECO:0000313" key="3">
    <source>
        <dbReference type="Proteomes" id="UP000799772"/>
    </source>
</evidence>
<protein>
    <submittedName>
        <fullName evidence="2">Uncharacterized protein</fullName>
    </submittedName>
</protein>
<organism evidence="2 3">
    <name type="scientific">Rhizodiscina lignyota</name>
    <dbReference type="NCBI Taxonomy" id="1504668"/>
    <lineage>
        <taxon>Eukaryota</taxon>
        <taxon>Fungi</taxon>
        <taxon>Dikarya</taxon>
        <taxon>Ascomycota</taxon>
        <taxon>Pezizomycotina</taxon>
        <taxon>Dothideomycetes</taxon>
        <taxon>Pleosporomycetidae</taxon>
        <taxon>Aulographales</taxon>
        <taxon>Rhizodiscinaceae</taxon>
        <taxon>Rhizodiscina</taxon>
    </lineage>
</organism>
<keyword evidence="3" id="KW-1185">Reference proteome</keyword>
<gene>
    <name evidence="2" type="ORF">NA57DRAFT_72833</name>
</gene>
<dbReference type="EMBL" id="ML978123">
    <property type="protein sequence ID" value="KAF2101389.1"/>
    <property type="molecule type" value="Genomic_DNA"/>
</dbReference>
<evidence type="ECO:0000313" key="2">
    <source>
        <dbReference type="EMBL" id="KAF2101389.1"/>
    </source>
</evidence>